<dbReference type="OrthoDB" id="9995605at2759"/>
<evidence type="ECO:0000256" key="9">
    <source>
        <dbReference type="ARBA" id="ARBA00022792"/>
    </source>
</evidence>
<dbReference type="AlphaFoldDB" id="A0A8J2PV81"/>
<evidence type="ECO:0000256" key="6">
    <source>
        <dbReference type="ARBA" id="ARBA00022448"/>
    </source>
</evidence>
<protein>
    <recommendedName>
        <fullName evidence="5">NADH dehydrogenase [ubiquinone] 1 beta subcomplex subunit 5, mitochondrial</fullName>
    </recommendedName>
    <alternativeName>
        <fullName evidence="16">Complex I-SGDH</fullName>
    </alternativeName>
    <alternativeName>
        <fullName evidence="15">NADH-ubiquinone oxidoreductase SGDH subunit</fullName>
    </alternativeName>
</protein>
<comment type="similarity">
    <text evidence="3">Belongs to the complex I NDUFB5 subunit family.</text>
</comment>
<dbReference type="Pfam" id="PF09781">
    <property type="entry name" value="NDUF_B5"/>
    <property type="match status" value="1"/>
</dbReference>
<proteinExistence type="inferred from homology"/>
<comment type="subunit">
    <text evidence="4">Complex I is composed of 45 different subunits.</text>
</comment>
<evidence type="ECO:0000256" key="10">
    <source>
        <dbReference type="ARBA" id="ARBA00022946"/>
    </source>
</evidence>
<sequence length="185" mass="22186">MRGLRPVTTFQAVSATAKMISPTVPFRSIATSLVRKGGHDRIMTITPSRYNWQQYKDQLHFYIFLGVIPLSVLVFLVNVFVGPATLQEIPEGYTPKHYEYSPHPVTRFLARYYYWNPQENYERNLHYIKEQDEIRKMRLMTWKVRDLMRDRGDYPNFFMTKGIHGKYMQHLIKEWDDNKFFHRGD</sequence>
<keyword evidence="11" id="KW-0249">Electron transport</keyword>
<keyword evidence="8 17" id="KW-0812">Transmembrane</keyword>
<evidence type="ECO:0000256" key="13">
    <source>
        <dbReference type="ARBA" id="ARBA00023128"/>
    </source>
</evidence>
<evidence type="ECO:0000256" key="2">
    <source>
        <dbReference type="ARBA" id="ARBA00004434"/>
    </source>
</evidence>
<name>A0A8J2PV81_9HEXA</name>
<dbReference type="GO" id="GO:0005743">
    <property type="term" value="C:mitochondrial inner membrane"/>
    <property type="evidence" value="ECO:0007669"/>
    <property type="project" value="UniProtKB-SubCell"/>
</dbReference>
<evidence type="ECO:0000256" key="8">
    <source>
        <dbReference type="ARBA" id="ARBA00022692"/>
    </source>
</evidence>
<evidence type="ECO:0000256" key="3">
    <source>
        <dbReference type="ARBA" id="ARBA00007152"/>
    </source>
</evidence>
<evidence type="ECO:0000256" key="17">
    <source>
        <dbReference type="SAM" id="Phobius"/>
    </source>
</evidence>
<evidence type="ECO:0000256" key="15">
    <source>
        <dbReference type="ARBA" id="ARBA00032395"/>
    </source>
</evidence>
<comment type="function">
    <text evidence="1">Accessory subunit of the mitochondrial membrane respiratory chain NADH dehydrogenase (Complex I), that is believed not to be involved in catalysis. Complex I functions in the transfer of electrons from NADH to the respiratory chain. The immediate electron acceptor for the enzyme is believed to be ubiquinone.</text>
</comment>
<keyword evidence="12 17" id="KW-1133">Transmembrane helix</keyword>
<feature type="transmembrane region" description="Helical" evidence="17">
    <location>
        <begin position="59"/>
        <end position="81"/>
    </location>
</feature>
<comment type="caution">
    <text evidence="18">The sequence shown here is derived from an EMBL/GenBank/DDBJ whole genome shotgun (WGS) entry which is preliminary data.</text>
</comment>
<comment type="subcellular location">
    <subcellularLocation>
        <location evidence="2">Mitochondrion inner membrane</location>
        <topology evidence="2">Single-pass membrane protein</topology>
    </subcellularLocation>
</comment>
<reference evidence="18" key="1">
    <citation type="submission" date="2021-06" db="EMBL/GenBank/DDBJ databases">
        <authorList>
            <person name="Hodson N. C."/>
            <person name="Mongue J. A."/>
            <person name="Jaron S. K."/>
        </authorList>
    </citation>
    <scope>NUCLEOTIDE SEQUENCE</scope>
</reference>
<organism evidence="18 19">
    <name type="scientific">Allacma fusca</name>
    <dbReference type="NCBI Taxonomy" id="39272"/>
    <lineage>
        <taxon>Eukaryota</taxon>
        <taxon>Metazoa</taxon>
        <taxon>Ecdysozoa</taxon>
        <taxon>Arthropoda</taxon>
        <taxon>Hexapoda</taxon>
        <taxon>Collembola</taxon>
        <taxon>Symphypleona</taxon>
        <taxon>Sminthuridae</taxon>
        <taxon>Allacma</taxon>
    </lineage>
</organism>
<keyword evidence="14 17" id="KW-0472">Membrane</keyword>
<dbReference type="Proteomes" id="UP000708208">
    <property type="component" value="Unassembled WGS sequence"/>
</dbReference>
<dbReference type="InterPro" id="IPR019173">
    <property type="entry name" value="NADH_UbQ_OxRdtase_B5_su"/>
</dbReference>
<dbReference type="PANTHER" id="PTHR13178">
    <property type="entry name" value="NADH-UBIQUINONE OXIDOREDUCTASE SGDH SUBUNIT"/>
    <property type="match status" value="1"/>
</dbReference>
<keyword evidence="10" id="KW-0809">Transit peptide</keyword>
<keyword evidence="19" id="KW-1185">Reference proteome</keyword>
<keyword evidence="7" id="KW-0679">Respiratory chain</keyword>
<evidence type="ECO:0000256" key="4">
    <source>
        <dbReference type="ARBA" id="ARBA00011533"/>
    </source>
</evidence>
<evidence type="ECO:0000256" key="12">
    <source>
        <dbReference type="ARBA" id="ARBA00022989"/>
    </source>
</evidence>
<keyword evidence="13" id="KW-0496">Mitochondrion</keyword>
<evidence type="ECO:0000256" key="7">
    <source>
        <dbReference type="ARBA" id="ARBA00022660"/>
    </source>
</evidence>
<keyword evidence="6" id="KW-0813">Transport</keyword>
<evidence type="ECO:0000256" key="14">
    <source>
        <dbReference type="ARBA" id="ARBA00023136"/>
    </source>
</evidence>
<accession>A0A8J2PV81</accession>
<keyword evidence="9" id="KW-0999">Mitochondrion inner membrane</keyword>
<evidence type="ECO:0000256" key="5">
    <source>
        <dbReference type="ARBA" id="ARBA00015175"/>
    </source>
</evidence>
<evidence type="ECO:0000313" key="19">
    <source>
        <dbReference type="Proteomes" id="UP000708208"/>
    </source>
</evidence>
<evidence type="ECO:0000256" key="16">
    <source>
        <dbReference type="ARBA" id="ARBA00032550"/>
    </source>
</evidence>
<gene>
    <name evidence="18" type="ORF">AFUS01_LOCUS43846</name>
</gene>
<evidence type="ECO:0000313" key="18">
    <source>
        <dbReference type="EMBL" id="CAG7834329.1"/>
    </source>
</evidence>
<dbReference type="EMBL" id="CAJVCH010570195">
    <property type="protein sequence ID" value="CAG7834329.1"/>
    <property type="molecule type" value="Genomic_DNA"/>
</dbReference>
<evidence type="ECO:0000256" key="11">
    <source>
        <dbReference type="ARBA" id="ARBA00022982"/>
    </source>
</evidence>
<evidence type="ECO:0000256" key="1">
    <source>
        <dbReference type="ARBA" id="ARBA00003195"/>
    </source>
</evidence>
<dbReference type="PANTHER" id="PTHR13178:SF0">
    <property type="entry name" value="NADH DEHYDROGENASE [UBIQUINONE] 1 BETA SUBCOMPLEX SUBUNIT 5, MITOCHONDRIAL"/>
    <property type="match status" value="1"/>
</dbReference>